<dbReference type="GO" id="GO:0005737">
    <property type="term" value="C:cytoplasm"/>
    <property type="evidence" value="ECO:0007669"/>
    <property type="project" value="TreeGrafter"/>
</dbReference>
<protein>
    <submittedName>
        <fullName evidence="3">Uncharacterized protein</fullName>
    </submittedName>
</protein>
<dbReference type="InterPro" id="IPR008636">
    <property type="entry name" value="Hook_C"/>
</dbReference>
<dbReference type="PANTHER" id="PTHR18947">
    <property type="entry name" value="HOOK PROTEINS"/>
    <property type="match status" value="1"/>
</dbReference>
<evidence type="ECO:0000313" key="3">
    <source>
        <dbReference type="EMBL" id="CAB4021310.1"/>
    </source>
</evidence>
<dbReference type="GO" id="GO:0031122">
    <property type="term" value="P:cytoplasmic microtubule organization"/>
    <property type="evidence" value="ECO:0007669"/>
    <property type="project" value="InterPro"/>
</dbReference>
<evidence type="ECO:0000256" key="2">
    <source>
        <dbReference type="SAM" id="MobiDB-lite"/>
    </source>
</evidence>
<comment type="caution">
    <text evidence="3">The sequence shown here is derived from an EMBL/GenBank/DDBJ whole genome shotgun (WGS) entry which is preliminary data.</text>
</comment>
<feature type="coiled-coil region" evidence="1">
    <location>
        <begin position="53"/>
        <end position="249"/>
    </location>
</feature>
<feature type="compositionally biased region" description="Polar residues" evidence="2">
    <location>
        <begin position="19"/>
        <end position="38"/>
    </location>
</feature>
<dbReference type="Pfam" id="PF05622">
    <property type="entry name" value="HOOK"/>
    <property type="match status" value="1"/>
</dbReference>
<gene>
    <name evidence="3" type="ORF">PACLA_8A005721</name>
</gene>
<evidence type="ECO:0000256" key="1">
    <source>
        <dbReference type="SAM" id="Coils"/>
    </source>
</evidence>
<organism evidence="3 4">
    <name type="scientific">Paramuricea clavata</name>
    <name type="common">Red gorgonian</name>
    <name type="synonym">Violescent sea-whip</name>
    <dbReference type="NCBI Taxonomy" id="317549"/>
    <lineage>
        <taxon>Eukaryota</taxon>
        <taxon>Metazoa</taxon>
        <taxon>Cnidaria</taxon>
        <taxon>Anthozoa</taxon>
        <taxon>Octocorallia</taxon>
        <taxon>Malacalcyonacea</taxon>
        <taxon>Plexauridae</taxon>
        <taxon>Paramuricea</taxon>
    </lineage>
</organism>
<dbReference type="GO" id="GO:0005813">
    <property type="term" value="C:centrosome"/>
    <property type="evidence" value="ECO:0007669"/>
    <property type="project" value="TreeGrafter"/>
</dbReference>
<keyword evidence="4" id="KW-1185">Reference proteome</keyword>
<dbReference type="Proteomes" id="UP001152795">
    <property type="component" value="Unassembled WGS sequence"/>
</dbReference>
<name>A0A6S7IVZ9_PARCT</name>
<reference evidence="3" key="1">
    <citation type="submission" date="2020-04" db="EMBL/GenBank/DDBJ databases">
        <authorList>
            <person name="Alioto T."/>
            <person name="Alioto T."/>
            <person name="Gomez Garrido J."/>
        </authorList>
    </citation>
    <scope>NUCLEOTIDE SEQUENCE</scope>
    <source>
        <strain evidence="3">A484AB</strain>
    </source>
</reference>
<feature type="region of interest" description="Disordered" evidence="2">
    <location>
        <begin position="1"/>
        <end position="43"/>
    </location>
</feature>
<keyword evidence="1" id="KW-0175">Coiled coil</keyword>
<dbReference type="AlphaFoldDB" id="A0A6S7IVZ9"/>
<feature type="compositionally biased region" description="Low complexity" evidence="2">
    <location>
        <begin position="280"/>
        <end position="289"/>
    </location>
</feature>
<accession>A0A6S7IVZ9</accession>
<feature type="non-terminal residue" evidence="3">
    <location>
        <position position="1"/>
    </location>
</feature>
<proteinExistence type="predicted"/>
<feature type="region of interest" description="Disordered" evidence="2">
    <location>
        <begin position="266"/>
        <end position="302"/>
    </location>
</feature>
<sequence>RLKQERNALREKNEELTLSEVSRTTGGKSTLSEGSDSNGLFMADLPPEARERIIVLEHQNKKLKEQSAGQESEETQLLKSLLEDANAAKEQLKKETRELNQRNMEIESELEEMRNQQSSLREEKENELQQKYMDHLQKLKDANDELQKKKTYMESLEPRTTATAEKVNELQDLLSKKDQEMKAMEAKYKKYLEKAKSVIKTLDPKQNGPGNAPEIDTLKNQLHEKEKFIEHLERDHEKMKVTREREEKLMVTAWYEMAMQLHKKAAEERLSGSTGMSFLARQRQAAGRRSSNTKQAQTTSPR</sequence>
<feature type="compositionally biased region" description="Basic and acidic residues" evidence="2">
    <location>
        <begin position="1"/>
        <end position="15"/>
    </location>
</feature>
<dbReference type="PANTHER" id="PTHR18947:SF39">
    <property type="entry name" value="PROTEIN HOOK"/>
    <property type="match status" value="1"/>
</dbReference>
<dbReference type="OrthoDB" id="49395at2759"/>
<dbReference type="GO" id="GO:0008017">
    <property type="term" value="F:microtubule binding"/>
    <property type="evidence" value="ECO:0007669"/>
    <property type="project" value="InterPro"/>
</dbReference>
<dbReference type="GO" id="GO:0030705">
    <property type="term" value="P:cytoskeleton-dependent intracellular transport"/>
    <property type="evidence" value="ECO:0007669"/>
    <property type="project" value="TreeGrafter"/>
</dbReference>
<dbReference type="GO" id="GO:0051959">
    <property type="term" value="F:dynein light intermediate chain binding"/>
    <property type="evidence" value="ECO:0007669"/>
    <property type="project" value="TreeGrafter"/>
</dbReference>
<feature type="compositionally biased region" description="Polar residues" evidence="2">
    <location>
        <begin position="290"/>
        <end position="302"/>
    </location>
</feature>
<dbReference type="EMBL" id="CACRXK020011373">
    <property type="protein sequence ID" value="CAB4021310.1"/>
    <property type="molecule type" value="Genomic_DNA"/>
</dbReference>
<evidence type="ECO:0000313" key="4">
    <source>
        <dbReference type="Proteomes" id="UP001152795"/>
    </source>
</evidence>